<dbReference type="AlphaFoldDB" id="A0A398CTI5"/>
<keyword evidence="3 6" id="KW-0812">Transmembrane</keyword>
<feature type="transmembrane region" description="Helical" evidence="6">
    <location>
        <begin position="216"/>
        <end position="237"/>
    </location>
</feature>
<evidence type="ECO:0000313" key="7">
    <source>
        <dbReference type="EMBL" id="RIE03157.1"/>
    </source>
</evidence>
<reference evidence="7 8" key="1">
    <citation type="submission" date="2018-09" db="EMBL/GenBank/DDBJ databases">
        <title>Cohnella cavernae sp. nov., isolated from a karst cave.</title>
        <authorList>
            <person name="Zhu H."/>
        </authorList>
    </citation>
    <scope>NUCLEOTIDE SEQUENCE [LARGE SCALE GENOMIC DNA]</scope>
    <source>
        <strain evidence="7 8">K2E09-144</strain>
    </source>
</reference>
<proteinExistence type="inferred from homology"/>
<feature type="transmembrane region" description="Helical" evidence="6">
    <location>
        <begin position="150"/>
        <end position="181"/>
    </location>
</feature>
<comment type="caution">
    <text evidence="7">The sequence shown here is derived from an EMBL/GenBank/DDBJ whole genome shotgun (WGS) entry which is preliminary data.</text>
</comment>
<evidence type="ECO:0000256" key="4">
    <source>
        <dbReference type="ARBA" id="ARBA00022989"/>
    </source>
</evidence>
<evidence type="ECO:0000256" key="1">
    <source>
        <dbReference type="ARBA" id="ARBA00004141"/>
    </source>
</evidence>
<evidence type="ECO:0000256" key="5">
    <source>
        <dbReference type="ARBA" id="ARBA00023136"/>
    </source>
</evidence>
<evidence type="ECO:0000313" key="8">
    <source>
        <dbReference type="Proteomes" id="UP000266340"/>
    </source>
</evidence>
<evidence type="ECO:0000256" key="2">
    <source>
        <dbReference type="ARBA" id="ARBA00009142"/>
    </source>
</evidence>
<feature type="transmembrane region" description="Helical" evidence="6">
    <location>
        <begin position="7"/>
        <end position="31"/>
    </location>
</feature>
<keyword evidence="8" id="KW-1185">Reference proteome</keyword>
<dbReference type="Pfam" id="PF01925">
    <property type="entry name" value="TauE"/>
    <property type="match status" value="1"/>
</dbReference>
<organism evidence="7 8">
    <name type="scientific">Cohnella faecalis</name>
    <dbReference type="NCBI Taxonomy" id="2315694"/>
    <lineage>
        <taxon>Bacteria</taxon>
        <taxon>Bacillati</taxon>
        <taxon>Bacillota</taxon>
        <taxon>Bacilli</taxon>
        <taxon>Bacillales</taxon>
        <taxon>Paenibacillaceae</taxon>
        <taxon>Cohnella</taxon>
    </lineage>
</organism>
<comment type="subcellular location">
    <subcellularLocation>
        <location evidence="6">Cell membrane</location>
        <topology evidence="6">Multi-pass membrane protein</topology>
    </subcellularLocation>
    <subcellularLocation>
        <location evidence="1">Membrane</location>
        <topology evidence="1">Multi-pass membrane protein</topology>
    </subcellularLocation>
</comment>
<keyword evidence="4 6" id="KW-1133">Transmembrane helix</keyword>
<feature type="transmembrane region" description="Helical" evidence="6">
    <location>
        <begin position="75"/>
        <end position="92"/>
    </location>
</feature>
<evidence type="ECO:0000256" key="6">
    <source>
        <dbReference type="RuleBase" id="RU363041"/>
    </source>
</evidence>
<protein>
    <recommendedName>
        <fullName evidence="6">Probable membrane transporter protein</fullName>
    </recommendedName>
</protein>
<dbReference type="InterPro" id="IPR002781">
    <property type="entry name" value="TM_pro_TauE-like"/>
</dbReference>
<dbReference type="Proteomes" id="UP000266340">
    <property type="component" value="Unassembled WGS sequence"/>
</dbReference>
<name>A0A398CTI5_9BACL</name>
<keyword evidence="6" id="KW-1003">Cell membrane</keyword>
<accession>A0A398CTI5</accession>
<keyword evidence="5 6" id="KW-0472">Membrane</keyword>
<dbReference type="PANTHER" id="PTHR43701:SF2">
    <property type="entry name" value="MEMBRANE TRANSPORTER PROTEIN YJNA-RELATED"/>
    <property type="match status" value="1"/>
</dbReference>
<dbReference type="RefSeq" id="WP_119151186.1">
    <property type="nucleotide sequence ID" value="NZ_JBHSOV010000028.1"/>
</dbReference>
<dbReference type="EMBL" id="QXJM01000039">
    <property type="protein sequence ID" value="RIE03157.1"/>
    <property type="molecule type" value="Genomic_DNA"/>
</dbReference>
<dbReference type="PANTHER" id="PTHR43701">
    <property type="entry name" value="MEMBRANE TRANSPORTER PROTEIN MJ0441-RELATED"/>
    <property type="match status" value="1"/>
</dbReference>
<sequence length="267" mass="28299">MLAIGVVSAIFGSIVGLGGGIITVPVLVLIGPSLLGEAVSSQTAVGTSLAVLIFTALSATWTYKKQRKVDFASGWLFFSTSGPAAMIGALLTNRIAQGPFQLAFGAFMLVMFGLMVARERMKPLNIRWKITRTFTEGSGREHTYGYSIPLALLIGCGVGLVSGLFGIGGGSLFVPLMVLLFRFPPHIATATSMFVILLSSVLGSGVHAWHGNIDWSLFAALAPGAIVGGRVGAVVASRMSGRQLMWLLRVTLLIMAIYLILKGIREW</sequence>
<feature type="transmembrane region" description="Helical" evidence="6">
    <location>
        <begin position="187"/>
        <end position="209"/>
    </location>
</feature>
<evidence type="ECO:0000256" key="3">
    <source>
        <dbReference type="ARBA" id="ARBA00022692"/>
    </source>
</evidence>
<feature type="transmembrane region" description="Helical" evidence="6">
    <location>
        <begin position="243"/>
        <end position="261"/>
    </location>
</feature>
<dbReference type="OrthoDB" id="9780109at2"/>
<comment type="similarity">
    <text evidence="2 6">Belongs to the 4-toluene sulfonate uptake permease (TSUP) (TC 2.A.102) family.</text>
</comment>
<feature type="transmembrane region" description="Helical" evidence="6">
    <location>
        <begin position="98"/>
        <end position="117"/>
    </location>
</feature>
<feature type="transmembrane region" description="Helical" evidence="6">
    <location>
        <begin position="43"/>
        <end position="63"/>
    </location>
</feature>
<dbReference type="GO" id="GO:0005886">
    <property type="term" value="C:plasma membrane"/>
    <property type="evidence" value="ECO:0007669"/>
    <property type="project" value="UniProtKB-SubCell"/>
</dbReference>
<dbReference type="InterPro" id="IPR051598">
    <property type="entry name" value="TSUP/Inactive_protease-like"/>
</dbReference>
<gene>
    <name evidence="7" type="ORF">D3H35_16540</name>
</gene>